<dbReference type="InterPro" id="IPR000086">
    <property type="entry name" value="NUDIX_hydrolase_dom"/>
</dbReference>
<dbReference type="GO" id="GO:0006260">
    <property type="term" value="P:DNA replication"/>
    <property type="evidence" value="ECO:0007669"/>
    <property type="project" value="UniProtKB-KW"/>
</dbReference>
<evidence type="ECO:0000256" key="3">
    <source>
        <dbReference type="ARBA" id="ARBA00022457"/>
    </source>
</evidence>
<protein>
    <recommendedName>
        <fullName evidence="13">8-oxo-dGTP diphosphatase</fullName>
        <ecNumber evidence="12">3.6.1.55</ecNumber>
    </recommendedName>
    <alternativeName>
        <fullName evidence="16">7,8-dihydro-8-oxoguanine-triphosphatase</fullName>
    </alternativeName>
    <alternativeName>
        <fullName evidence="15">Mutator protein MutT</fullName>
    </alternativeName>
    <alternativeName>
        <fullName evidence="14">dGTP pyrophosphohydrolase</fullName>
    </alternativeName>
</protein>
<dbReference type="InterPro" id="IPR020476">
    <property type="entry name" value="Nudix_hydrolase"/>
</dbReference>
<comment type="catalytic activity">
    <reaction evidence="10">
        <text>8-oxo-dGTP + H2O = 8-oxo-dGMP + diphosphate + H(+)</text>
        <dbReference type="Rhea" id="RHEA:31575"/>
        <dbReference type="ChEBI" id="CHEBI:15377"/>
        <dbReference type="ChEBI" id="CHEBI:15378"/>
        <dbReference type="ChEBI" id="CHEBI:33019"/>
        <dbReference type="ChEBI" id="CHEBI:63224"/>
        <dbReference type="ChEBI" id="CHEBI:77896"/>
        <dbReference type="EC" id="3.6.1.55"/>
    </reaction>
</comment>
<evidence type="ECO:0000256" key="4">
    <source>
        <dbReference type="ARBA" id="ARBA00022705"/>
    </source>
</evidence>
<dbReference type="OrthoDB" id="9791228at2"/>
<dbReference type="Proteomes" id="UP000256774">
    <property type="component" value="Unassembled WGS sequence"/>
</dbReference>
<dbReference type="PRINTS" id="PR00502">
    <property type="entry name" value="NUDIXFAMILY"/>
</dbReference>
<dbReference type="Pfam" id="PF00293">
    <property type="entry name" value="NUDIX"/>
    <property type="match status" value="1"/>
</dbReference>
<dbReference type="RefSeq" id="WP_116208638.1">
    <property type="nucleotide sequence ID" value="NZ_QUNR01000004.1"/>
</dbReference>
<dbReference type="InterPro" id="IPR020084">
    <property type="entry name" value="NUDIX_hydrolase_CS"/>
</dbReference>
<evidence type="ECO:0000256" key="14">
    <source>
        <dbReference type="ARBA" id="ARBA00041592"/>
    </source>
</evidence>
<dbReference type="SUPFAM" id="SSF55811">
    <property type="entry name" value="Nudix"/>
    <property type="match status" value="1"/>
</dbReference>
<reference evidence="19 20" key="1">
    <citation type="submission" date="2018-08" db="EMBL/GenBank/DDBJ databases">
        <title>Genomic Encyclopedia of Type Strains, Phase IV (KMG-IV): sequencing the most valuable type-strain genomes for metagenomic binning, comparative biology and taxonomic classification.</title>
        <authorList>
            <person name="Goeker M."/>
        </authorList>
    </citation>
    <scope>NUCLEOTIDE SEQUENCE [LARGE SCALE GENOMIC DNA]</scope>
    <source>
        <strain evidence="19 20">DSM 26022</strain>
    </source>
</reference>
<comment type="similarity">
    <text evidence="2 17">Belongs to the Nudix hydrolase family.</text>
</comment>
<dbReference type="GO" id="GO:0035539">
    <property type="term" value="F:8-oxo-7,8-dihydrodeoxyguanosine triphosphate pyrophosphatase activity"/>
    <property type="evidence" value="ECO:0007669"/>
    <property type="project" value="UniProtKB-EC"/>
</dbReference>
<keyword evidence="7 17" id="KW-0378">Hydrolase</keyword>
<evidence type="ECO:0000256" key="15">
    <source>
        <dbReference type="ARBA" id="ARBA00041979"/>
    </source>
</evidence>
<evidence type="ECO:0000256" key="13">
    <source>
        <dbReference type="ARBA" id="ARBA00040794"/>
    </source>
</evidence>
<dbReference type="EC" id="3.6.1.55" evidence="12"/>
<evidence type="ECO:0000313" key="19">
    <source>
        <dbReference type="EMBL" id="REH36677.1"/>
    </source>
</evidence>
<evidence type="ECO:0000256" key="11">
    <source>
        <dbReference type="ARBA" id="ARBA00036904"/>
    </source>
</evidence>
<evidence type="ECO:0000256" key="8">
    <source>
        <dbReference type="ARBA" id="ARBA00022842"/>
    </source>
</evidence>
<dbReference type="PROSITE" id="PS00893">
    <property type="entry name" value="NUDIX_BOX"/>
    <property type="match status" value="1"/>
</dbReference>
<comment type="caution">
    <text evidence="19">The sequence shown here is derived from an EMBL/GenBank/DDBJ whole genome shotgun (WGS) entry which is preliminary data.</text>
</comment>
<sequence>MISVVAAIALRDGQVMVARRAIGQRQAGLWEFPGGKVEAGESDAQALARELHEELNVAAIIGEEFARTQYDYADGSIELIGLFTELPDLEYVLSVHDQIDWLPIGHLAMVELAPADVALAQQLMQRFA</sequence>
<dbReference type="Gene3D" id="3.90.79.10">
    <property type="entry name" value="Nucleoside Triphosphate Pyrophosphohydrolase"/>
    <property type="match status" value="1"/>
</dbReference>
<evidence type="ECO:0000256" key="9">
    <source>
        <dbReference type="ARBA" id="ARBA00023204"/>
    </source>
</evidence>
<feature type="domain" description="Nudix hydrolase" evidence="18">
    <location>
        <begin position="1"/>
        <end position="125"/>
    </location>
</feature>
<dbReference type="AlphaFoldDB" id="A0A3E0H373"/>
<proteinExistence type="inferred from homology"/>
<dbReference type="GO" id="GO:0044716">
    <property type="term" value="F:8-oxo-GDP phosphatase activity"/>
    <property type="evidence" value="ECO:0007669"/>
    <property type="project" value="TreeGrafter"/>
</dbReference>
<dbReference type="PANTHER" id="PTHR47707">
    <property type="entry name" value="8-OXO-DGTP DIPHOSPHATASE"/>
    <property type="match status" value="1"/>
</dbReference>
<evidence type="ECO:0000256" key="10">
    <source>
        <dbReference type="ARBA" id="ARBA00035861"/>
    </source>
</evidence>
<dbReference type="GO" id="GO:0006281">
    <property type="term" value="P:DNA repair"/>
    <property type="evidence" value="ECO:0007669"/>
    <property type="project" value="UniProtKB-KW"/>
</dbReference>
<name>A0A3E0H373_9GAMM</name>
<accession>A0A3E0H373</accession>
<keyword evidence="3" id="KW-0515">Mutator protein</keyword>
<evidence type="ECO:0000256" key="6">
    <source>
        <dbReference type="ARBA" id="ARBA00022763"/>
    </source>
</evidence>
<evidence type="ECO:0000256" key="5">
    <source>
        <dbReference type="ARBA" id="ARBA00022723"/>
    </source>
</evidence>
<dbReference type="CDD" id="cd03425">
    <property type="entry name" value="NUDIX_MutT_NudA_like"/>
    <property type="match status" value="1"/>
</dbReference>
<dbReference type="EMBL" id="QUNR01000004">
    <property type="protein sequence ID" value="REH36677.1"/>
    <property type="molecule type" value="Genomic_DNA"/>
</dbReference>
<keyword evidence="20" id="KW-1185">Reference proteome</keyword>
<keyword evidence="5" id="KW-0479">Metal-binding</keyword>
<keyword evidence="8" id="KW-0460">Magnesium</keyword>
<evidence type="ECO:0000256" key="1">
    <source>
        <dbReference type="ARBA" id="ARBA00001946"/>
    </source>
</evidence>
<organism evidence="19 20">
    <name type="scientific">Paraperlucidibaca baekdonensis</name>
    <dbReference type="NCBI Taxonomy" id="748120"/>
    <lineage>
        <taxon>Bacteria</taxon>
        <taxon>Pseudomonadati</taxon>
        <taxon>Pseudomonadota</taxon>
        <taxon>Gammaproteobacteria</taxon>
        <taxon>Moraxellales</taxon>
        <taxon>Moraxellaceae</taxon>
        <taxon>Paraperlucidibaca</taxon>
    </lineage>
</organism>
<keyword evidence="9" id="KW-0234">DNA repair</keyword>
<evidence type="ECO:0000313" key="20">
    <source>
        <dbReference type="Proteomes" id="UP000256774"/>
    </source>
</evidence>
<keyword evidence="6" id="KW-0227">DNA damage</keyword>
<dbReference type="InterPro" id="IPR015797">
    <property type="entry name" value="NUDIX_hydrolase-like_dom_sf"/>
</dbReference>
<comment type="catalytic activity">
    <reaction evidence="11">
        <text>8-oxo-GTP + H2O = 8-oxo-GMP + diphosphate + H(+)</text>
        <dbReference type="Rhea" id="RHEA:67616"/>
        <dbReference type="ChEBI" id="CHEBI:15377"/>
        <dbReference type="ChEBI" id="CHEBI:15378"/>
        <dbReference type="ChEBI" id="CHEBI:33019"/>
        <dbReference type="ChEBI" id="CHEBI:143553"/>
        <dbReference type="ChEBI" id="CHEBI:145694"/>
    </reaction>
</comment>
<evidence type="ECO:0000256" key="7">
    <source>
        <dbReference type="ARBA" id="ARBA00022801"/>
    </source>
</evidence>
<gene>
    <name evidence="19" type="ORF">DFR26_1809</name>
</gene>
<evidence type="ECO:0000256" key="12">
    <source>
        <dbReference type="ARBA" id="ARBA00038905"/>
    </source>
</evidence>
<dbReference type="GO" id="GO:0044715">
    <property type="term" value="F:8-oxo-dGDP phosphatase activity"/>
    <property type="evidence" value="ECO:0007669"/>
    <property type="project" value="TreeGrafter"/>
</dbReference>
<dbReference type="InterPro" id="IPR047127">
    <property type="entry name" value="MutT-like"/>
</dbReference>
<dbReference type="PROSITE" id="PS51462">
    <property type="entry name" value="NUDIX"/>
    <property type="match status" value="1"/>
</dbReference>
<keyword evidence="4" id="KW-0235">DNA replication</keyword>
<dbReference type="PANTHER" id="PTHR47707:SF1">
    <property type="entry name" value="NUDIX HYDROLASE FAMILY PROTEIN"/>
    <property type="match status" value="1"/>
</dbReference>
<dbReference type="GO" id="GO:0008413">
    <property type="term" value="F:8-oxo-7,8-dihydroguanosine triphosphate pyrophosphatase activity"/>
    <property type="evidence" value="ECO:0007669"/>
    <property type="project" value="TreeGrafter"/>
</dbReference>
<evidence type="ECO:0000259" key="18">
    <source>
        <dbReference type="PROSITE" id="PS51462"/>
    </source>
</evidence>
<evidence type="ECO:0000256" key="2">
    <source>
        <dbReference type="ARBA" id="ARBA00005582"/>
    </source>
</evidence>
<dbReference type="GO" id="GO:0046872">
    <property type="term" value="F:metal ion binding"/>
    <property type="evidence" value="ECO:0007669"/>
    <property type="project" value="UniProtKB-KW"/>
</dbReference>
<evidence type="ECO:0000256" key="17">
    <source>
        <dbReference type="RuleBase" id="RU003476"/>
    </source>
</evidence>
<comment type="cofactor">
    <cofactor evidence="1">
        <name>Mg(2+)</name>
        <dbReference type="ChEBI" id="CHEBI:18420"/>
    </cofactor>
</comment>
<evidence type="ECO:0000256" key="16">
    <source>
        <dbReference type="ARBA" id="ARBA00042798"/>
    </source>
</evidence>